<comment type="function">
    <text evidence="2">Counteracts the endogenous Pycsar antiviral defense system. Phosphodiesterase that enables metal-dependent hydrolysis of host cyclic nucleotide Pycsar defense signals such as cCMP and cUMP.</text>
</comment>
<dbReference type="GO" id="GO:0005737">
    <property type="term" value="C:cytoplasm"/>
    <property type="evidence" value="ECO:0007669"/>
    <property type="project" value="TreeGrafter"/>
</dbReference>
<dbReference type="Pfam" id="PF12706">
    <property type="entry name" value="Lactamase_B_2"/>
    <property type="match status" value="1"/>
</dbReference>
<dbReference type="GO" id="GO:0070290">
    <property type="term" value="F:N-acylphosphatidylethanolamine-specific phospholipase D activity"/>
    <property type="evidence" value="ECO:0007669"/>
    <property type="project" value="InterPro"/>
</dbReference>
<keyword evidence="7" id="KW-1185">Reference proteome</keyword>
<dbReference type="InterPro" id="IPR024884">
    <property type="entry name" value="NAPE-PLD"/>
</dbReference>
<evidence type="ECO:0000256" key="2">
    <source>
        <dbReference type="ARBA" id="ARBA00034301"/>
    </source>
</evidence>
<comment type="catalytic activity">
    <reaction evidence="1">
        <text>3',5'-cyclic CMP + H2O = CMP + H(+)</text>
        <dbReference type="Rhea" id="RHEA:72675"/>
        <dbReference type="ChEBI" id="CHEBI:15377"/>
        <dbReference type="ChEBI" id="CHEBI:15378"/>
        <dbReference type="ChEBI" id="CHEBI:58003"/>
        <dbReference type="ChEBI" id="CHEBI:60377"/>
    </reaction>
    <physiologicalReaction direction="left-to-right" evidence="1">
        <dbReference type="Rhea" id="RHEA:72676"/>
    </physiologicalReaction>
</comment>
<dbReference type="AlphaFoldDB" id="A0A3T1DAT8"/>
<sequence length="364" mass="40880">MGYLIVAVVIIIVGALLVLNYYPPLGGKSSKESWQRIKASPNFVDGKFRNQIPTSMDLSVKDTVKLLGKQIKGHPQARPQSQIPIDPFDSKLFTENSADQIIWFGHSTLLVKVNEVKILIDPVFSKYASPVPKFGPKRYSKNLPAEVEDLPKIDAVIISHDHYDHLDYKTIRKLRGKVDKFIVPLGVAGHLVRWGVKPENIVELDWWDEVNYQGLTIASTPARHFSGRSLGRGGTTLWSSWVIVSEKAKIYFNGDSGYGPHFKEIGNKYGPFDVTLMESGQYNENWSGIHMMPEETVQANADVQGKLMIPIHWGAFTLALHSWTDPIERVTKAAHELGTEISTPRIGETFIVGAKEYPTSSWWK</sequence>
<dbReference type="Gene3D" id="3.60.15.10">
    <property type="entry name" value="Ribonuclease Z/Hydroxyacylglutathione hydrolase-like"/>
    <property type="match status" value="1"/>
</dbReference>
<dbReference type="InterPro" id="IPR001279">
    <property type="entry name" value="Metallo-B-lactamas"/>
</dbReference>
<evidence type="ECO:0000313" key="6">
    <source>
        <dbReference type="EMBL" id="BBI35222.1"/>
    </source>
</evidence>
<dbReference type="SUPFAM" id="SSF56281">
    <property type="entry name" value="Metallo-hydrolase/oxidoreductase"/>
    <property type="match status" value="1"/>
</dbReference>
<evidence type="ECO:0000313" key="7">
    <source>
        <dbReference type="Proteomes" id="UP000289856"/>
    </source>
</evidence>
<gene>
    <name evidence="6" type="ORF">KCTCHS21_46210</name>
</gene>
<accession>A0A3T1DAT8</accession>
<dbReference type="PANTHER" id="PTHR15032:SF4">
    <property type="entry name" value="N-ACYL-PHOSPHATIDYLETHANOLAMINE-HYDROLYZING PHOSPHOLIPASE D"/>
    <property type="match status" value="1"/>
</dbReference>
<dbReference type="PANTHER" id="PTHR15032">
    <property type="entry name" value="N-ACYL-PHOSPHATIDYLETHANOLAMINE-HYDROLYZING PHOSPHOLIPASE D"/>
    <property type="match status" value="1"/>
</dbReference>
<keyword evidence="4" id="KW-1133">Transmembrane helix</keyword>
<dbReference type="PIRSF" id="PIRSF038896">
    <property type="entry name" value="NAPE-PLD"/>
    <property type="match status" value="1"/>
</dbReference>
<evidence type="ECO:0000256" key="4">
    <source>
        <dbReference type="SAM" id="Phobius"/>
    </source>
</evidence>
<evidence type="ECO:0000256" key="3">
    <source>
        <dbReference type="ARBA" id="ARBA00048505"/>
    </source>
</evidence>
<keyword evidence="4" id="KW-0812">Transmembrane</keyword>
<dbReference type="EMBL" id="AP019400">
    <property type="protein sequence ID" value="BBI35222.1"/>
    <property type="molecule type" value="Genomic_DNA"/>
</dbReference>
<dbReference type="RefSeq" id="WP_232057927.1">
    <property type="nucleotide sequence ID" value="NZ_AP019400.1"/>
</dbReference>
<feature type="domain" description="Metallo-beta-lactamase" evidence="5">
    <location>
        <begin position="118"/>
        <end position="313"/>
    </location>
</feature>
<evidence type="ECO:0000256" key="1">
    <source>
        <dbReference type="ARBA" id="ARBA00034221"/>
    </source>
</evidence>
<organism evidence="6 7">
    <name type="scientific">Cohnella abietis</name>
    <dbReference type="NCBI Taxonomy" id="2507935"/>
    <lineage>
        <taxon>Bacteria</taxon>
        <taxon>Bacillati</taxon>
        <taxon>Bacillota</taxon>
        <taxon>Bacilli</taxon>
        <taxon>Bacillales</taxon>
        <taxon>Paenibacillaceae</taxon>
        <taxon>Cohnella</taxon>
    </lineage>
</organism>
<proteinExistence type="predicted"/>
<comment type="catalytic activity">
    <reaction evidence="3">
        <text>3',5'-cyclic UMP + H2O = UMP + H(+)</text>
        <dbReference type="Rhea" id="RHEA:70575"/>
        <dbReference type="ChEBI" id="CHEBI:15377"/>
        <dbReference type="ChEBI" id="CHEBI:15378"/>
        <dbReference type="ChEBI" id="CHEBI:57865"/>
        <dbReference type="ChEBI" id="CHEBI:184387"/>
    </reaction>
    <physiologicalReaction direction="left-to-right" evidence="3">
        <dbReference type="Rhea" id="RHEA:70576"/>
    </physiologicalReaction>
</comment>
<feature type="transmembrane region" description="Helical" evidence="4">
    <location>
        <begin position="6"/>
        <end position="22"/>
    </location>
</feature>
<name>A0A3T1DAT8_9BACL</name>
<dbReference type="InterPro" id="IPR036866">
    <property type="entry name" value="RibonucZ/Hydroxyglut_hydro"/>
</dbReference>
<dbReference type="KEGG" id="cohn:KCTCHS21_46210"/>
<evidence type="ECO:0000259" key="5">
    <source>
        <dbReference type="Pfam" id="PF12706"/>
    </source>
</evidence>
<reference evidence="6 7" key="1">
    <citation type="submission" date="2019-01" db="EMBL/GenBank/DDBJ databases">
        <title>Complete genome sequence of Cohnella hallensis HS21 isolated from Korean fir (Abies koreana) rhizospheric soil.</title>
        <authorList>
            <person name="Jiang L."/>
            <person name="Kang S.W."/>
            <person name="Kim S."/>
            <person name="Jung J."/>
            <person name="Kim C.Y."/>
            <person name="Kim D.H."/>
            <person name="Kim S.W."/>
            <person name="Lee J."/>
        </authorList>
    </citation>
    <scope>NUCLEOTIDE SEQUENCE [LARGE SCALE GENOMIC DNA]</scope>
    <source>
        <strain evidence="6 7">HS21</strain>
    </source>
</reference>
<keyword evidence="4" id="KW-0472">Membrane</keyword>
<dbReference type="GO" id="GO:0008270">
    <property type="term" value="F:zinc ion binding"/>
    <property type="evidence" value="ECO:0007669"/>
    <property type="project" value="InterPro"/>
</dbReference>
<protein>
    <submittedName>
        <fullName evidence="6">Membrane protein</fullName>
    </submittedName>
</protein>
<dbReference type="Proteomes" id="UP000289856">
    <property type="component" value="Chromosome"/>
</dbReference>